<dbReference type="Proteomes" id="UP000638313">
    <property type="component" value="Unassembled WGS sequence"/>
</dbReference>
<organism evidence="1 2">
    <name type="scientific">Streptomyces mashuensis</name>
    <dbReference type="NCBI Taxonomy" id="33904"/>
    <lineage>
        <taxon>Bacteria</taxon>
        <taxon>Bacillati</taxon>
        <taxon>Actinomycetota</taxon>
        <taxon>Actinomycetes</taxon>
        <taxon>Kitasatosporales</taxon>
        <taxon>Streptomycetaceae</taxon>
        <taxon>Streptomyces</taxon>
    </lineage>
</organism>
<protein>
    <recommendedName>
        <fullName evidence="3">Lasso RiPP family leader peptide-containing protein</fullName>
    </recommendedName>
</protein>
<dbReference type="Pfam" id="PF19397">
    <property type="entry name" value="DUF5972"/>
    <property type="match status" value="1"/>
</dbReference>
<dbReference type="InterPro" id="IPR046015">
    <property type="entry name" value="DUF5972"/>
</dbReference>
<proteinExistence type="predicted"/>
<reference evidence="1" key="2">
    <citation type="submission" date="2020-09" db="EMBL/GenBank/DDBJ databases">
        <authorList>
            <person name="Sun Q."/>
            <person name="Ohkuma M."/>
        </authorList>
    </citation>
    <scope>NUCLEOTIDE SEQUENCE</scope>
    <source>
        <strain evidence="1">JCM 4059</strain>
    </source>
</reference>
<accession>A0A919ED40</accession>
<keyword evidence="2" id="KW-1185">Reference proteome</keyword>
<sequence>MQGWFSLPVKEKLMKKAYETPTLIRRGDFRTETGLLQFKGNDRLVLSKN</sequence>
<name>A0A919ED40_9ACTN</name>
<gene>
    <name evidence="1" type="ORF">GCM10010218_39790</name>
</gene>
<dbReference type="AlphaFoldDB" id="A0A919ED40"/>
<comment type="caution">
    <text evidence="1">The sequence shown here is derived from an EMBL/GenBank/DDBJ whole genome shotgun (WGS) entry which is preliminary data.</text>
</comment>
<reference evidence="1" key="1">
    <citation type="journal article" date="2014" name="Int. J. Syst. Evol. Microbiol.">
        <title>Complete genome sequence of Corynebacterium casei LMG S-19264T (=DSM 44701T), isolated from a smear-ripened cheese.</title>
        <authorList>
            <consortium name="US DOE Joint Genome Institute (JGI-PGF)"/>
            <person name="Walter F."/>
            <person name="Albersmeier A."/>
            <person name="Kalinowski J."/>
            <person name="Ruckert C."/>
        </authorList>
    </citation>
    <scope>NUCLEOTIDE SEQUENCE</scope>
    <source>
        <strain evidence="1">JCM 4059</strain>
    </source>
</reference>
<evidence type="ECO:0008006" key="3">
    <source>
        <dbReference type="Google" id="ProtNLM"/>
    </source>
</evidence>
<evidence type="ECO:0000313" key="2">
    <source>
        <dbReference type="Proteomes" id="UP000638313"/>
    </source>
</evidence>
<evidence type="ECO:0000313" key="1">
    <source>
        <dbReference type="EMBL" id="GHF54580.1"/>
    </source>
</evidence>
<dbReference type="EMBL" id="BNBD01000008">
    <property type="protein sequence ID" value="GHF54580.1"/>
    <property type="molecule type" value="Genomic_DNA"/>
</dbReference>